<keyword evidence="1 10" id="KW-1003">Cell membrane</keyword>
<feature type="binding site" evidence="10">
    <location>
        <position position="167"/>
    </location>
    <ligand>
        <name>substrate</name>
    </ligand>
</feature>
<feature type="binding site" evidence="10">
    <location>
        <position position="164"/>
    </location>
    <ligand>
        <name>substrate</name>
    </ligand>
</feature>
<feature type="binding site" evidence="10">
    <location>
        <begin position="79"/>
        <end position="80"/>
    </location>
    <ligand>
        <name>substrate</name>
    </ligand>
</feature>
<dbReference type="EMBL" id="CP090614">
    <property type="protein sequence ID" value="UTT84496.1"/>
    <property type="molecule type" value="Genomic_DNA"/>
</dbReference>
<evidence type="ECO:0000256" key="5">
    <source>
        <dbReference type="ARBA" id="ARBA00022723"/>
    </source>
</evidence>
<keyword evidence="13" id="KW-1185">Reference proteome</keyword>
<proteinExistence type="inferred from homology"/>
<dbReference type="PANTHER" id="PTHR34990">
    <property type="entry name" value="UDP-2,3-DIACYLGLUCOSAMINE HYDROLASE-RELATED"/>
    <property type="match status" value="1"/>
</dbReference>
<dbReference type="GO" id="GO:0016787">
    <property type="term" value="F:hydrolase activity"/>
    <property type="evidence" value="ECO:0007669"/>
    <property type="project" value="UniProtKB-KW"/>
</dbReference>
<evidence type="ECO:0000256" key="7">
    <source>
        <dbReference type="ARBA" id="ARBA00023098"/>
    </source>
</evidence>
<feature type="binding site" evidence="10">
    <location>
        <position position="114"/>
    </location>
    <ligand>
        <name>Mn(2+)</name>
        <dbReference type="ChEBI" id="CHEBI:29035"/>
        <label>2</label>
    </ligand>
</feature>
<dbReference type="SUPFAM" id="SSF56300">
    <property type="entry name" value="Metallo-dependent phosphatases"/>
    <property type="match status" value="1"/>
</dbReference>
<feature type="binding site" evidence="10">
    <location>
        <position position="41"/>
    </location>
    <ligand>
        <name>Mn(2+)</name>
        <dbReference type="ChEBI" id="CHEBI:29035"/>
        <label>2</label>
    </ligand>
</feature>
<keyword evidence="7 10" id="KW-0443">Lipid metabolism</keyword>
<evidence type="ECO:0000256" key="3">
    <source>
        <dbReference type="ARBA" id="ARBA00022519"/>
    </source>
</evidence>
<evidence type="ECO:0000256" key="4">
    <source>
        <dbReference type="ARBA" id="ARBA00022556"/>
    </source>
</evidence>
<keyword evidence="6 10" id="KW-0378">Hydrolase</keyword>
<evidence type="ECO:0000313" key="13">
    <source>
        <dbReference type="Proteomes" id="UP001059120"/>
    </source>
</evidence>
<evidence type="ECO:0000256" key="10">
    <source>
        <dbReference type="HAMAP-Rule" id="MF_00575"/>
    </source>
</evidence>
<comment type="similarity">
    <text evidence="10">Belongs to the LpxH family.</text>
</comment>
<dbReference type="NCBIfam" id="TIGR01854">
    <property type="entry name" value="lipid_A_lpxH"/>
    <property type="match status" value="1"/>
</dbReference>
<protein>
    <recommendedName>
        <fullName evidence="10">UDP-2,3-diacylglucosamine hydrolase</fullName>
        <ecNumber evidence="10">3.6.1.54</ecNumber>
    </recommendedName>
    <alternativeName>
        <fullName evidence="10">UDP-2,3-diacylglucosamine diphosphatase</fullName>
    </alternativeName>
</protein>
<dbReference type="RefSeq" id="WP_255230450.1">
    <property type="nucleotide sequence ID" value="NZ_CP090614.1"/>
</dbReference>
<feature type="binding site" evidence="10">
    <location>
        <position position="195"/>
    </location>
    <ligand>
        <name>Mn(2+)</name>
        <dbReference type="ChEBI" id="CHEBI:29035"/>
        <label>2</label>
    </ligand>
</feature>
<sequence length="247" mass="28640">MKTYFISDLHLTPSRPDITECFLTFMKNEAVEADALYVLGDLFEFWIGDDDTSDFAQSIRQAFVDLVAHGVPCYFTQGNRDFLVGKRFAKQTGVQLLEEVEVIDIYGQKAVVLHGDTLCTEDVKYLAFREKVHQPWLQWIFNRIPFFIKKKIVAKVQSDIKDDKQTKSLDIMDVTQSEVEKVMKDNQVDLMIHGHTHRPNVHRFKNADNQAQTRVVLGDWYTQGSVLVMKPDGFELQSRQFSNRFHT</sequence>
<feature type="binding site" evidence="10">
    <location>
        <position position="197"/>
    </location>
    <ligand>
        <name>Mn(2+)</name>
        <dbReference type="ChEBI" id="CHEBI:29035"/>
        <label>1</label>
    </ligand>
</feature>
<dbReference type="Pfam" id="PF00149">
    <property type="entry name" value="Metallophos"/>
    <property type="match status" value="1"/>
</dbReference>
<dbReference type="Gene3D" id="3.60.21.10">
    <property type="match status" value="1"/>
</dbReference>
<feature type="binding site" evidence="10">
    <location>
        <position position="41"/>
    </location>
    <ligand>
        <name>Mn(2+)</name>
        <dbReference type="ChEBI" id="CHEBI:29035"/>
        <label>1</label>
    </ligand>
</feature>
<evidence type="ECO:0000259" key="11">
    <source>
        <dbReference type="Pfam" id="PF00149"/>
    </source>
</evidence>
<reference evidence="12" key="1">
    <citation type="submission" date="2022-01" db="EMBL/GenBank/DDBJ databases">
        <title>Alginate degradation mechanism of Vibrio pelagius WXL662.</title>
        <authorList>
            <person name="He X."/>
        </authorList>
    </citation>
    <scope>NUCLEOTIDE SEQUENCE</scope>
    <source>
        <strain evidence="12">WXL662</strain>
    </source>
</reference>
<evidence type="ECO:0000256" key="9">
    <source>
        <dbReference type="ARBA" id="ARBA00023211"/>
    </source>
</evidence>
<accession>A0ABY5G3C5</accession>
<keyword evidence="8 10" id="KW-0472">Membrane</keyword>
<keyword evidence="4 10" id="KW-0441">Lipid A biosynthesis</keyword>
<comment type="cofactor">
    <cofactor evidence="10">
        <name>Mn(2+)</name>
        <dbReference type="ChEBI" id="CHEBI:29035"/>
    </cofactor>
    <text evidence="10">Binds 2 Mn(2+) ions per subunit in a binuclear metal center.</text>
</comment>
<dbReference type="InterPro" id="IPR010138">
    <property type="entry name" value="UDP-diacylglucosamine_Hdrlase"/>
</dbReference>
<keyword evidence="9 10" id="KW-0464">Manganese</keyword>
<feature type="binding site" evidence="10">
    <location>
        <position position="195"/>
    </location>
    <ligand>
        <name>substrate</name>
    </ligand>
</feature>
<dbReference type="InterPro" id="IPR004843">
    <property type="entry name" value="Calcineurin-like_PHP"/>
</dbReference>
<dbReference type="InterPro" id="IPR043461">
    <property type="entry name" value="LpxH-like"/>
</dbReference>
<organism evidence="12 13">
    <name type="scientific">Vibrio pelagius</name>
    <dbReference type="NCBI Taxonomy" id="28169"/>
    <lineage>
        <taxon>Bacteria</taxon>
        <taxon>Pseudomonadati</taxon>
        <taxon>Pseudomonadota</taxon>
        <taxon>Gammaproteobacteria</taxon>
        <taxon>Vibrionales</taxon>
        <taxon>Vibrionaceae</taxon>
        <taxon>Vibrio</taxon>
    </lineage>
</organism>
<feature type="binding site" evidence="10">
    <location>
        <position position="122"/>
    </location>
    <ligand>
        <name>substrate</name>
    </ligand>
</feature>
<dbReference type="Proteomes" id="UP001059120">
    <property type="component" value="Chromosome 1"/>
</dbReference>
<evidence type="ECO:0000256" key="2">
    <source>
        <dbReference type="ARBA" id="ARBA00022516"/>
    </source>
</evidence>
<keyword evidence="5 10" id="KW-0479">Metal-binding</keyword>
<dbReference type="InterPro" id="IPR029052">
    <property type="entry name" value="Metallo-depent_PP-like"/>
</dbReference>
<evidence type="ECO:0000256" key="8">
    <source>
        <dbReference type="ARBA" id="ARBA00023136"/>
    </source>
</evidence>
<feature type="binding site" evidence="10">
    <location>
        <position position="8"/>
    </location>
    <ligand>
        <name>Mn(2+)</name>
        <dbReference type="ChEBI" id="CHEBI:29035"/>
        <label>1</label>
    </ligand>
</feature>
<dbReference type="CDD" id="cd07398">
    <property type="entry name" value="MPP_YbbF-LpxH"/>
    <property type="match status" value="1"/>
</dbReference>
<gene>
    <name evidence="10 12" type="primary">lpxH</name>
    <name evidence="12" type="ORF">LZI70_12535</name>
</gene>
<comment type="function">
    <text evidence="10">Hydrolyzes the pyrophosphate bond of UDP-2,3-diacylglucosamine to yield 2,3-diacylglucosamine 1-phosphate (lipid X) and UMP by catalyzing the attack of water at the alpha-P atom. Involved in the biosynthesis of lipid A, a phosphorylated glycolipid that anchors the lipopolysaccharide to the outer membrane of the cell.</text>
</comment>
<dbReference type="EC" id="3.6.1.54" evidence="10"/>
<comment type="pathway">
    <text evidence="10">Glycolipid biosynthesis; lipid IV(A) biosynthesis; lipid IV(A) from (3R)-3-hydroxytetradecanoyl-[acyl-carrier-protein] and UDP-N-acetyl-alpha-D-glucosamine: step 4/6.</text>
</comment>
<comment type="subcellular location">
    <subcellularLocation>
        <location evidence="10">Cell inner membrane</location>
        <topology evidence="10">Peripheral membrane protein</topology>
        <orientation evidence="10">Cytoplasmic side</orientation>
    </subcellularLocation>
</comment>
<keyword evidence="2 10" id="KW-0444">Lipid biosynthesis</keyword>
<evidence type="ECO:0000256" key="1">
    <source>
        <dbReference type="ARBA" id="ARBA00022475"/>
    </source>
</evidence>
<keyword evidence="3 10" id="KW-0997">Cell inner membrane</keyword>
<feature type="binding site" evidence="10">
    <location>
        <position position="79"/>
    </location>
    <ligand>
        <name>Mn(2+)</name>
        <dbReference type="ChEBI" id="CHEBI:29035"/>
        <label>2</label>
    </ligand>
</feature>
<comment type="caution">
    <text evidence="10">Lacks conserved residue(s) required for the propagation of feature annotation.</text>
</comment>
<evidence type="ECO:0000313" key="12">
    <source>
        <dbReference type="EMBL" id="UTT84496.1"/>
    </source>
</evidence>
<dbReference type="PANTHER" id="PTHR34990:SF1">
    <property type="entry name" value="UDP-2,3-DIACYLGLUCOSAMINE HYDROLASE"/>
    <property type="match status" value="1"/>
</dbReference>
<name>A0ABY5G3C5_VIBPE</name>
<dbReference type="NCBIfam" id="NF003743">
    <property type="entry name" value="PRK05340.1"/>
    <property type="match status" value="1"/>
</dbReference>
<dbReference type="HAMAP" id="MF_00575">
    <property type="entry name" value="LpxH"/>
    <property type="match status" value="1"/>
</dbReference>
<feature type="binding site" evidence="10">
    <location>
        <position position="10"/>
    </location>
    <ligand>
        <name>Mn(2+)</name>
        <dbReference type="ChEBI" id="CHEBI:29035"/>
        <label>1</label>
    </ligand>
</feature>
<feature type="domain" description="Calcineurin-like phosphoesterase" evidence="11">
    <location>
        <begin position="1"/>
        <end position="199"/>
    </location>
</feature>
<evidence type="ECO:0000256" key="6">
    <source>
        <dbReference type="ARBA" id="ARBA00022801"/>
    </source>
</evidence>
<comment type="catalytic activity">
    <reaction evidence="10">
        <text>UDP-2-N,3-O-bis[(3R)-3-hydroxytetradecanoyl]-alpha-D-glucosamine + H2O = 2-N,3-O-bis[(3R)-3-hydroxytetradecanoyl]-alpha-D-glucosaminyl 1-phosphate + UMP + 2 H(+)</text>
        <dbReference type="Rhea" id="RHEA:25213"/>
        <dbReference type="ChEBI" id="CHEBI:15377"/>
        <dbReference type="ChEBI" id="CHEBI:15378"/>
        <dbReference type="ChEBI" id="CHEBI:57865"/>
        <dbReference type="ChEBI" id="CHEBI:57957"/>
        <dbReference type="ChEBI" id="CHEBI:78847"/>
        <dbReference type="EC" id="3.6.1.54"/>
    </reaction>
</comment>